<sequence length="57" mass="6860">MSIYYYIRSMKNPFENLSEDEIKRLMFTTDLPMLERNKEIFNKYISVKETGNQKSSS</sequence>
<organism evidence="1">
    <name type="scientific">uncultured Caudovirales phage</name>
    <dbReference type="NCBI Taxonomy" id="2100421"/>
    <lineage>
        <taxon>Viruses</taxon>
        <taxon>Duplodnaviria</taxon>
        <taxon>Heunggongvirae</taxon>
        <taxon>Uroviricota</taxon>
        <taxon>Caudoviricetes</taxon>
        <taxon>Peduoviridae</taxon>
        <taxon>Maltschvirus</taxon>
        <taxon>Maltschvirus maltsch</taxon>
    </lineage>
</organism>
<accession>A0A6J5LAG7</accession>
<name>A0A6J5LAG7_9CAUD</name>
<gene>
    <name evidence="1" type="ORF">UFOVP117_170</name>
</gene>
<proteinExistence type="predicted"/>
<dbReference type="EMBL" id="LR796235">
    <property type="protein sequence ID" value="CAB4129930.1"/>
    <property type="molecule type" value="Genomic_DNA"/>
</dbReference>
<evidence type="ECO:0000313" key="1">
    <source>
        <dbReference type="EMBL" id="CAB4129930.1"/>
    </source>
</evidence>
<protein>
    <submittedName>
        <fullName evidence="1">Uncharacterized protein</fullName>
    </submittedName>
</protein>
<reference evidence="1" key="1">
    <citation type="submission" date="2020-04" db="EMBL/GenBank/DDBJ databases">
        <authorList>
            <person name="Chiriac C."/>
            <person name="Salcher M."/>
            <person name="Ghai R."/>
            <person name="Kavagutti S V."/>
        </authorList>
    </citation>
    <scope>NUCLEOTIDE SEQUENCE</scope>
</reference>